<keyword evidence="5 7" id="KW-1133">Transmembrane helix</keyword>
<evidence type="ECO:0000256" key="3">
    <source>
        <dbReference type="ARBA" id="ARBA00022692"/>
    </source>
</evidence>
<comment type="caution">
    <text evidence="8">The sequence shown here is derived from an EMBL/GenBank/DDBJ whole genome shotgun (WGS) entry which is preliminary data.</text>
</comment>
<dbReference type="GO" id="GO:0006950">
    <property type="term" value="P:response to stress"/>
    <property type="evidence" value="ECO:0007669"/>
    <property type="project" value="UniProtKB-ARBA"/>
</dbReference>
<accession>A0A4C2E6C0</accession>
<comment type="caution">
    <text evidence="7">Lacks conserved residue(s) required for the propagation of feature annotation.</text>
</comment>
<keyword evidence="4 7" id="KW-0256">Endoplasmic reticulum</keyword>
<evidence type="ECO:0000256" key="5">
    <source>
        <dbReference type="ARBA" id="ARBA00022989"/>
    </source>
</evidence>
<evidence type="ECO:0000256" key="2">
    <source>
        <dbReference type="ARBA" id="ARBA00008917"/>
    </source>
</evidence>
<gene>
    <name evidence="8" type="ORF">ZYGM_002922</name>
</gene>
<dbReference type="Proteomes" id="UP000301737">
    <property type="component" value="Unassembled WGS sequence"/>
</dbReference>
<dbReference type="OrthoDB" id="1716531at2759"/>
<dbReference type="AlphaFoldDB" id="A0A4C2E6C0"/>
<dbReference type="Pfam" id="PF04511">
    <property type="entry name" value="DER1"/>
    <property type="match status" value="1"/>
</dbReference>
<protein>
    <recommendedName>
        <fullName evidence="7">Derlin</fullName>
    </recommendedName>
</protein>
<dbReference type="PANTHER" id="PTHR11009">
    <property type="entry name" value="DER1-LIKE PROTEIN, DERLIN"/>
    <property type="match status" value="1"/>
</dbReference>
<evidence type="ECO:0000313" key="9">
    <source>
        <dbReference type="Proteomes" id="UP000301737"/>
    </source>
</evidence>
<feature type="transmembrane region" description="Helical" evidence="7">
    <location>
        <begin position="142"/>
        <end position="165"/>
    </location>
</feature>
<feature type="transmembrane region" description="Helical" evidence="7">
    <location>
        <begin position="96"/>
        <end position="122"/>
    </location>
</feature>
<evidence type="ECO:0000256" key="4">
    <source>
        <dbReference type="ARBA" id="ARBA00022824"/>
    </source>
</evidence>
<reference evidence="8 9" key="1">
    <citation type="submission" date="2019-01" db="EMBL/GenBank/DDBJ databases">
        <title>Draft Genome Sequencing of Zygosaccharomyces mellis Ca-7.</title>
        <authorList>
            <person name="Shiwa Y."/>
            <person name="Kanesaki Y."/>
            <person name="Ishige T."/>
            <person name="Mura K."/>
            <person name="Hori T."/>
            <person name="Tamura T."/>
        </authorList>
    </citation>
    <scope>NUCLEOTIDE SEQUENCE [LARGE SCALE GENOMIC DNA]</scope>
    <source>
        <strain evidence="8 9">Ca-7</strain>
    </source>
</reference>
<dbReference type="EMBL" id="BIMX01000002">
    <property type="protein sequence ID" value="GCE97518.1"/>
    <property type="molecule type" value="Genomic_DNA"/>
</dbReference>
<evidence type="ECO:0000256" key="6">
    <source>
        <dbReference type="ARBA" id="ARBA00023136"/>
    </source>
</evidence>
<sequence length="210" mass="24484">MDAVLLNIVGEIPIVTKVWAIGCIGFSLLSTTHTIDPTKMFYNFDLVFRRGQYERLIYSLFNYGELSWTSVLDIFLSVNNLTILENSFPQKRRYCWMILMLLTAIIAMSSVEQPIISLGAILHENLDYYQMKKNERDMNFRILGGLNISPLIIPLYRNAVLLFVYKSSWLQAAMTIIPAHLLYYCDDIVNKLYDIDLCQTPYDYIVNRYF</sequence>
<comment type="similarity">
    <text evidence="2 7">Belongs to the derlin family.</text>
</comment>
<evidence type="ECO:0000313" key="8">
    <source>
        <dbReference type="EMBL" id="GCE97518.1"/>
    </source>
</evidence>
<keyword evidence="6 7" id="KW-0472">Membrane</keyword>
<proteinExistence type="inferred from homology"/>
<dbReference type="InterPro" id="IPR007599">
    <property type="entry name" value="DER1"/>
</dbReference>
<name>A0A4C2E6C0_9SACH</name>
<dbReference type="GO" id="GO:0005789">
    <property type="term" value="C:endoplasmic reticulum membrane"/>
    <property type="evidence" value="ECO:0007669"/>
    <property type="project" value="UniProtKB-SubCell"/>
</dbReference>
<keyword evidence="3 7" id="KW-0812">Transmembrane</keyword>
<organism evidence="8 9">
    <name type="scientific">Zygosaccharomyces mellis</name>
    <dbReference type="NCBI Taxonomy" id="42258"/>
    <lineage>
        <taxon>Eukaryota</taxon>
        <taxon>Fungi</taxon>
        <taxon>Dikarya</taxon>
        <taxon>Ascomycota</taxon>
        <taxon>Saccharomycotina</taxon>
        <taxon>Saccharomycetes</taxon>
        <taxon>Saccharomycetales</taxon>
        <taxon>Saccharomycetaceae</taxon>
        <taxon>Zygosaccharomyces</taxon>
    </lineage>
</organism>
<comment type="subcellular location">
    <subcellularLocation>
        <location evidence="1 7">Endoplasmic reticulum membrane</location>
        <topology evidence="1 7">Multi-pass membrane protein</topology>
    </subcellularLocation>
</comment>
<evidence type="ECO:0000256" key="1">
    <source>
        <dbReference type="ARBA" id="ARBA00004477"/>
    </source>
</evidence>
<keyword evidence="9" id="KW-1185">Reference proteome</keyword>
<evidence type="ECO:0000256" key="7">
    <source>
        <dbReference type="RuleBase" id="RU363059"/>
    </source>
</evidence>
<comment type="function">
    <text evidence="7">May be involved in the degradation of misfolded endoplasmic reticulum (ER) luminal proteins.</text>
</comment>